<keyword evidence="3" id="KW-1185">Reference proteome</keyword>
<protein>
    <recommendedName>
        <fullName evidence="1">HTH marR-type domain-containing protein</fullName>
    </recommendedName>
</protein>
<feature type="domain" description="HTH marR-type" evidence="1">
    <location>
        <begin position="27"/>
        <end position="80"/>
    </location>
</feature>
<dbReference type="Pfam" id="PF12802">
    <property type="entry name" value="MarR_2"/>
    <property type="match status" value="1"/>
</dbReference>
<evidence type="ECO:0000313" key="2">
    <source>
        <dbReference type="EMBL" id="GAA4261668.1"/>
    </source>
</evidence>
<dbReference type="Gene3D" id="1.10.10.10">
    <property type="entry name" value="Winged helix-like DNA-binding domain superfamily/Winged helix DNA-binding domain"/>
    <property type="match status" value="1"/>
</dbReference>
<dbReference type="InterPro" id="IPR036388">
    <property type="entry name" value="WH-like_DNA-bd_sf"/>
</dbReference>
<reference evidence="3" key="1">
    <citation type="journal article" date="2019" name="Int. J. Syst. Evol. Microbiol.">
        <title>The Global Catalogue of Microorganisms (GCM) 10K type strain sequencing project: providing services to taxonomists for standard genome sequencing and annotation.</title>
        <authorList>
            <consortium name="The Broad Institute Genomics Platform"/>
            <consortium name="The Broad Institute Genome Sequencing Center for Infectious Disease"/>
            <person name="Wu L."/>
            <person name="Ma J."/>
        </authorList>
    </citation>
    <scope>NUCLEOTIDE SEQUENCE [LARGE SCALE GENOMIC DNA]</scope>
    <source>
        <strain evidence="3">JCM 17441</strain>
    </source>
</reference>
<evidence type="ECO:0000313" key="3">
    <source>
        <dbReference type="Proteomes" id="UP001500620"/>
    </source>
</evidence>
<dbReference type="InterPro" id="IPR000835">
    <property type="entry name" value="HTH_MarR-typ"/>
</dbReference>
<comment type="caution">
    <text evidence="2">The sequence shown here is derived from an EMBL/GenBank/DDBJ whole genome shotgun (WGS) entry which is preliminary data.</text>
</comment>
<proteinExistence type="predicted"/>
<dbReference type="EMBL" id="BAABAT010000047">
    <property type="protein sequence ID" value="GAA4261668.1"/>
    <property type="molecule type" value="Genomic_DNA"/>
</dbReference>
<accession>A0ABP8DQE6</accession>
<dbReference type="Proteomes" id="UP001500620">
    <property type="component" value="Unassembled WGS sequence"/>
</dbReference>
<dbReference type="SUPFAM" id="SSF46785">
    <property type="entry name" value="Winged helix' DNA-binding domain"/>
    <property type="match status" value="1"/>
</dbReference>
<name>A0ABP8DQE6_9ACTN</name>
<dbReference type="InterPro" id="IPR036390">
    <property type="entry name" value="WH_DNA-bd_sf"/>
</dbReference>
<gene>
    <name evidence="2" type="ORF">GCM10022255_095160</name>
</gene>
<evidence type="ECO:0000259" key="1">
    <source>
        <dbReference type="Pfam" id="PF12802"/>
    </source>
</evidence>
<dbReference type="RefSeq" id="WP_345138601.1">
    <property type="nucleotide sequence ID" value="NZ_BAABAT010000047.1"/>
</dbReference>
<organism evidence="2 3">
    <name type="scientific">Dactylosporangium darangshiense</name>
    <dbReference type="NCBI Taxonomy" id="579108"/>
    <lineage>
        <taxon>Bacteria</taxon>
        <taxon>Bacillati</taxon>
        <taxon>Actinomycetota</taxon>
        <taxon>Actinomycetes</taxon>
        <taxon>Micromonosporales</taxon>
        <taxon>Micromonosporaceae</taxon>
        <taxon>Dactylosporangium</taxon>
    </lineage>
</organism>
<sequence length="143" mass="14977">MGRPRAGAGSAQEPTDRLALRRANLTRMLRHIRTNGPRSRVAIAAATGLPKATVSSLADELLARRLVREVDVRQPDGGGRRVIPSAQATMARLAVAGTAARCHFVASHLGSTAAARGGAGAVIERVIEDPTVVTLEATYVPQP</sequence>